<keyword evidence="1" id="KW-0812">Transmembrane</keyword>
<accession>A0A2R8A8E2</accession>
<dbReference type="Proteomes" id="UP000244932">
    <property type="component" value="Unassembled WGS sequence"/>
</dbReference>
<organism evidence="2 3">
    <name type="scientific">Pontivivens insulae</name>
    <dbReference type="NCBI Taxonomy" id="1639689"/>
    <lineage>
        <taxon>Bacteria</taxon>
        <taxon>Pseudomonadati</taxon>
        <taxon>Pseudomonadota</taxon>
        <taxon>Alphaproteobacteria</taxon>
        <taxon>Rhodobacterales</taxon>
        <taxon>Paracoccaceae</taxon>
        <taxon>Pontivivens</taxon>
    </lineage>
</organism>
<protein>
    <submittedName>
        <fullName evidence="2">Uncharacterized protein</fullName>
    </submittedName>
</protein>
<dbReference type="EMBL" id="OMKW01000001">
    <property type="protein sequence ID" value="SPF28494.1"/>
    <property type="molecule type" value="Genomic_DNA"/>
</dbReference>
<keyword evidence="1" id="KW-1133">Transmembrane helix</keyword>
<evidence type="ECO:0000256" key="1">
    <source>
        <dbReference type="SAM" id="Phobius"/>
    </source>
</evidence>
<keyword evidence="1" id="KW-0472">Membrane</keyword>
<keyword evidence="3" id="KW-1185">Reference proteome</keyword>
<dbReference type="AlphaFoldDB" id="A0A2R8A8E2"/>
<reference evidence="2 3" key="1">
    <citation type="submission" date="2018-03" db="EMBL/GenBank/DDBJ databases">
        <authorList>
            <person name="Keele B.F."/>
        </authorList>
    </citation>
    <scope>NUCLEOTIDE SEQUENCE [LARGE SCALE GENOMIC DNA]</scope>
    <source>
        <strain evidence="2 3">CeCT 8812</strain>
    </source>
</reference>
<gene>
    <name evidence="2" type="ORF">POI8812_00795</name>
</gene>
<feature type="transmembrane region" description="Helical" evidence="1">
    <location>
        <begin position="26"/>
        <end position="49"/>
    </location>
</feature>
<name>A0A2R8A8E2_9RHOB</name>
<evidence type="ECO:0000313" key="3">
    <source>
        <dbReference type="Proteomes" id="UP000244932"/>
    </source>
</evidence>
<sequence length="75" mass="8533">MKWSGPALLALLVVVSLWDDPLWLMIPYTIAAFAFFGALIFGILFPFALRAIQPYQPKQPRFMHRLIQFVIGPDG</sequence>
<evidence type="ECO:0000313" key="2">
    <source>
        <dbReference type="EMBL" id="SPF28494.1"/>
    </source>
</evidence>
<proteinExistence type="predicted"/>